<gene>
    <name evidence="2" type="ORF">BU16DRAFT_536921</name>
</gene>
<dbReference type="Proteomes" id="UP000799750">
    <property type="component" value="Unassembled WGS sequence"/>
</dbReference>
<feature type="compositionally biased region" description="Basic residues" evidence="1">
    <location>
        <begin position="163"/>
        <end position="173"/>
    </location>
</feature>
<accession>A0A6A6R2K1</accession>
<protein>
    <submittedName>
        <fullName evidence="2">Uncharacterized protein</fullName>
    </submittedName>
</protein>
<feature type="compositionally biased region" description="Basic and acidic residues" evidence="1">
    <location>
        <begin position="64"/>
        <end position="124"/>
    </location>
</feature>
<reference evidence="2" key="1">
    <citation type="journal article" date="2020" name="Stud. Mycol.">
        <title>101 Dothideomycetes genomes: a test case for predicting lifestyles and emergence of pathogens.</title>
        <authorList>
            <person name="Haridas S."/>
            <person name="Albert R."/>
            <person name="Binder M."/>
            <person name="Bloem J."/>
            <person name="Labutti K."/>
            <person name="Salamov A."/>
            <person name="Andreopoulos B."/>
            <person name="Baker S."/>
            <person name="Barry K."/>
            <person name="Bills G."/>
            <person name="Bluhm B."/>
            <person name="Cannon C."/>
            <person name="Castanera R."/>
            <person name="Culley D."/>
            <person name="Daum C."/>
            <person name="Ezra D."/>
            <person name="Gonzalez J."/>
            <person name="Henrissat B."/>
            <person name="Kuo A."/>
            <person name="Liang C."/>
            <person name="Lipzen A."/>
            <person name="Lutzoni F."/>
            <person name="Magnuson J."/>
            <person name="Mondo S."/>
            <person name="Nolan M."/>
            <person name="Ohm R."/>
            <person name="Pangilinan J."/>
            <person name="Park H.-J."/>
            <person name="Ramirez L."/>
            <person name="Alfaro M."/>
            <person name="Sun H."/>
            <person name="Tritt A."/>
            <person name="Yoshinaga Y."/>
            <person name="Zwiers L.-H."/>
            <person name="Turgeon B."/>
            <person name="Goodwin S."/>
            <person name="Spatafora J."/>
            <person name="Crous P."/>
            <person name="Grigoriev I."/>
        </authorList>
    </citation>
    <scope>NUCLEOTIDE SEQUENCE</scope>
    <source>
        <strain evidence="2">CBS 269.34</strain>
    </source>
</reference>
<feature type="region of interest" description="Disordered" evidence="1">
    <location>
        <begin position="1"/>
        <end position="25"/>
    </location>
</feature>
<dbReference type="EMBL" id="MU004185">
    <property type="protein sequence ID" value="KAF2498951.1"/>
    <property type="molecule type" value="Genomic_DNA"/>
</dbReference>
<dbReference type="OrthoDB" id="10455938at2759"/>
<name>A0A6A6R2K1_9PEZI</name>
<dbReference type="AlphaFoldDB" id="A0A6A6R2K1"/>
<feature type="region of interest" description="Disordered" evidence="1">
    <location>
        <begin position="64"/>
        <end position="180"/>
    </location>
</feature>
<keyword evidence="3" id="KW-1185">Reference proteome</keyword>
<evidence type="ECO:0000256" key="1">
    <source>
        <dbReference type="SAM" id="MobiDB-lite"/>
    </source>
</evidence>
<sequence length="180" mass="21208">MGKGYYSSQYSFRMEEDGYSPMGAGGSRDWKQIEARLKEVERLIKESNLQRKVRKITINVDQAEEKVQKQLAKEEKERIAEFKRSTKNNRQRERKDAEALKKRREQEDQEARDAEKQLKDERKAMQQKLRTQQVVFTIPEEPTGVQNREVEEGVVKSASGRPQRTRNTPKRFHNSVIVIE</sequence>
<evidence type="ECO:0000313" key="2">
    <source>
        <dbReference type="EMBL" id="KAF2498951.1"/>
    </source>
</evidence>
<proteinExistence type="predicted"/>
<feature type="compositionally biased region" description="Polar residues" evidence="1">
    <location>
        <begin position="1"/>
        <end position="11"/>
    </location>
</feature>
<evidence type="ECO:0000313" key="3">
    <source>
        <dbReference type="Proteomes" id="UP000799750"/>
    </source>
</evidence>
<organism evidence="2 3">
    <name type="scientific">Lophium mytilinum</name>
    <dbReference type="NCBI Taxonomy" id="390894"/>
    <lineage>
        <taxon>Eukaryota</taxon>
        <taxon>Fungi</taxon>
        <taxon>Dikarya</taxon>
        <taxon>Ascomycota</taxon>
        <taxon>Pezizomycotina</taxon>
        <taxon>Dothideomycetes</taxon>
        <taxon>Pleosporomycetidae</taxon>
        <taxon>Mytilinidiales</taxon>
        <taxon>Mytilinidiaceae</taxon>
        <taxon>Lophium</taxon>
    </lineage>
</organism>